<dbReference type="SMART" id="SM00862">
    <property type="entry name" value="Trans_reg_C"/>
    <property type="match status" value="1"/>
</dbReference>
<dbReference type="CDD" id="cd00383">
    <property type="entry name" value="trans_reg_C"/>
    <property type="match status" value="1"/>
</dbReference>
<dbReference type="SMART" id="SM00448">
    <property type="entry name" value="REC"/>
    <property type="match status" value="1"/>
</dbReference>
<evidence type="ECO:0000259" key="10">
    <source>
        <dbReference type="PROSITE" id="PS51755"/>
    </source>
</evidence>
<feature type="DNA-binding region" description="OmpR/PhoB-type" evidence="7">
    <location>
        <begin position="676"/>
        <end position="777"/>
    </location>
</feature>
<dbReference type="STRING" id="291331.XOO1559"/>
<dbReference type="PANTHER" id="PTHR48111:SF59">
    <property type="entry name" value="TRANSCRIPTIONAL REGULATORY PROTEIN BAER"/>
    <property type="match status" value="1"/>
</dbReference>
<dbReference type="InterPro" id="IPR036388">
    <property type="entry name" value="WH-like_DNA-bd_sf"/>
</dbReference>
<reference evidence="11 12" key="1">
    <citation type="journal article" date="2005" name="Nucleic Acids Res.">
        <title>The genome sequence of Xanthomonas oryzae pathovar oryzae KACC10331, the bacterial blight pathogen of rice.</title>
        <authorList>
            <person name="Lee B.M."/>
            <person name="Park Y.J."/>
            <person name="Park D.S."/>
            <person name="Kang H.W."/>
            <person name="Kim J.G."/>
            <person name="Song E.S."/>
            <person name="Park I.C."/>
            <person name="Yoon U.H."/>
            <person name="Hahn J.H."/>
            <person name="Koo B.S."/>
            <person name="Lee G.B."/>
            <person name="Kim H."/>
            <person name="Park H.S."/>
            <person name="Yoon K.O."/>
            <person name="Kim J.H."/>
            <person name="Jung C.H."/>
            <person name="Koh N.H."/>
            <person name="Seo J.S."/>
            <person name="Go S.J."/>
        </authorList>
    </citation>
    <scope>NUCLEOTIDE SEQUENCE [LARGE SCALE GENOMIC DNA]</scope>
    <source>
        <strain evidence="12">KACC10331 / KXO85</strain>
    </source>
</reference>
<dbReference type="CDD" id="cd17574">
    <property type="entry name" value="REC_OmpR"/>
    <property type="match status" value="1"/>
</dbReference>
<keyword evidence="5" id="KW-0804">Transcription</keyword>
<dbReference type="InterPro" id="IPR016032">
    <property type="entry name" value="Sig_transdc_resp-reg_C-effctor"/>
</dbReference>
<evidence type="ECO:0000256" key="4">
    <source>
        <dbReference type="ARBA" id="ARBA00023125"/>
    </source>
</evidence>
<dbReference type="HOGENOM" id="CLU_360135_0_0_6"/>
<feature type="domain" description="OmpR/PhoB-type" evidence="10">
    <location>
        <begin position="676"/>
        <end position="777"/>
    </location>
</feature>
<proteinExistence type="predicted"/>
<evidence type="ECO:0000313" key="12">
    <source>
        <dbReference type="Proteomes" id="UP000006735"/>
    </source>
</evidence>
<evidence type="ECO:0000256" key="5">
    <source>
        <dbReference type="ARBA" id="ARBA00023163"/>
    </source>
</evidence>
<evidence type="ECO:0000256" key="1">
    <source>
        <dbReference type="ARBA" id="ARBA00022553"/>
    </source>
</evidence>
<evidence type="ECO:0000313" key="11">
    <source>
        <dbReference type="EMBL" id="AAW74813.1"/>
    </source>
</evidence>
<feature type="region of interest" description="Disordered" evidence="8">
    <location>
        <begin position="485"/>
        <end position="504"/>
    </location>
</feature>
<keyword evidence="2" id="KW-0902">Two-component regulatory system</keyword>
<dbReference type="Pfam" id="PF00486">
    <property type="entry name" value="Trans_reg_C"/>
    <property type="match status" value="1"/>
</dbReference>
<name>Q5H2K8_XANOR</name>
<dbReference type="Proteomes" id="UP000006735">
    <property type="component" value="Chromosome"/>
</dbReference>
<dbReference type="FunFam" id="3.40.50.2300:FF:000001">
    <property type="entry name" value="DNA-binding response regulator PhoB"/>
    <property type="match status" value="1"/>
</dbReference>
<dbReference type="SUPFAM" id="SSF52172">
    <property type="entry name" value="CheY-like"/>
    <property type="match status" value="1"/>
</dbReference>
<dbReference type="InterPro" id="IPR011006">
    <property type="entry name" value="CheY-like_superfamily"/>
</dbReference>
<keyword evidence="12" id="KW-1185">Reference proteome</keyword>
<dbReference type="PROSITE" id="PS50110">
    <property type="entry name" value="RESPONSE_REGULATORY"/>
    <property type="match status" value="1"/>
</dbReference>
<dbReference type="Gene3D" id="3.40.50.2300">
    <property type="match status" value="1"/>
</dbReference>
<accession>Q5H2K8</accession>
<dbReference type="InterPro" id="IPR001867">
    <property type="entry name" value="OmpR/PhoB-type_DNA-bd"/>
</dbReference>
<sequence length="777" mass="85262">MRTARVPRRRLKDVAFIGSLRRKSGSGGQAHAVERLKQRNTAQHALTCGVQVIEFGLGDARTLGQQRAAVFQTGIHARVHSRKTQLLAFDLRARARLGLRQSGVRVERVGDLTKCRLDYLLVGDDIGAFAHLRQLQIGAVTATIEQRQIQLRHEAPQAVACGKQTVQSVAGSAHAAAQGDRRKKRRTRRADIGIGRAQLQLGLLDVRALQQQRRIQGAPGTGRRISSDQTLQIAGYRRAVVADQQLQRTHRRSVIVVALQGRHMGLIGLTALRIALVARNQPHLIVPLGNGKQRSAVGIERLQLLQRLRSGALGGVGTQHLSNQGTTRGIAAVGAGQVTLACGLGHRLQLAKEIHFEIADPGIGNHQVLLVPRIQRRVVEMLPELLCADGERRQSRRLRDTGVRTRLLYLQRSAADIAVVRQRTFNQRPQVAVWCEALQERARLFVQSDGGRRVGVGPIGCRRGCSLRTAERGRHADRRALVGRRERAPSRQHRTGGNQAHARPTMRNNLWNHDVGAQSQSRPTSSTRSVQVVFGNYPDLIETTGQHAMTGKKVLLVEDDADSASILEAYLRRDGFDVAVAGDGERAIQLHRQWAPDLVLLDVMLPKLSGIEVLSAIRRASDTPVIMVTAIGDEPEKLGALRYGADDYVVKPYSPKEVVARVHAVLRRSVAVRAPGEPLQHGRLSVDPAAVVASVQGENGDSVALDLTPTEFNLLALLLKTPCKAFTRSELLDACLPDSDALERVVDSHIHNLRRKLEVHGITGVLVTVRAVGYRFQ</sequence>
<dbReference type="GO" id="GO:0000156">
    <property type="term" value="F:phosphorelay response regulator activity"/>
    <property type="evidence" value="ECO:0007669"/>
    <property type="project" value="TreeGrafter"/>
</dbReference>
<dbReference type="Gene3D" id="6.10.250.690">
    <property type="match status" value="1"/>
</dbReference>
<dbReference type="KEGG" id="xoo:XOO1559"/>
<evidence type="ECO:0000256" key="3">
    <source>
        <dbReference type="ARBA" id="ARBA00023015"/>
    </source>
</evidence>
<dbReference type="GO" id="GO:0005829">
    <property type="term" value="C:cytosol"/>
    <property type="evidence" value="ECO:0007669"/>
    <property type="project" value="TreeGrafter"/>
</dbReference>
<evidence type="ECO:0000259" key="9">
    <source>
        <dbReference type="PROSITE" id="PS50110"/>
    </source>
</evidence>
<evidence type="ECO:0000256" key="6">
    <source>
        <dbReference type="PROSITE-ProRule" id="PRU00169"/>
    </source>
</evidence>
<gene>
    <name evidence="11" type="primary">baeR</name>
    <name evidence="11" type="ordered locus">XOO1559</name>
</gene>
<keyword evidence="1 6" id="KW-0597">Phosphoprotein</keyword>
<dbReference type="InterPro" id="IPR001789">
    <property type="entry name" value="Sig_transdc_resp-reg_receiver"/>
</dbReference>
<feature type="modified residue" description="4-aspartylphosphate" evidence="6">
    <location>
        <position position="602"/>
    </location>
</feature>
<evidence type="ECO:0000256" key="8">
    <source>
        <dbReference type="SAM" id="MobiDB-lite"/>
    </source>
</evidence>
<dbReference type="InterPro" id="IPR039420">
    <property type="entry name" value="WalR-like"/>
</dbReference>
<dbReference type="GO" id="GO:0032993">
    <property type="term" value="C:protein-DNA complex"/>
    <property type="evidence" value="ECO:0007669"/>
    <property type="project" value="TreeGrafter"/>
</dbReference>
<dbReference type="PROSITE" id="PS51755">
    <property type="entry name" value="OMPR_PHOB"/>
    <property type="match status" value="1"/>
</dbReference>
<protein>
    <submittedName>
        <fullName evidence="11">Two-component system regulatory protein</fullName>
    </submittedName>
</protein>
<dbReference type="GO" id="GO:0000976">
    <property type="term" value="F:transcription cis-regulatory region binding"/>
    <property type="evidence" value="ECO:0007669"/>
    <property type="project" value="TreeGrafter"/>
</dbReference>
<dbReference type="SUPFAM" id="SSF46894">
    <property type="entry name" value="C-terminal effector domain of the bipartite response regulators"/>
    <property type="match status" value="1"/>
</dbReference>
<dbReference type="Gene3D" id="1.10.10.10">
    <property type="entry name" value="Winged helix-like DNA-binding domain superfamily/Winged helix DNA-binding domain"/>
    <property type="match status" value="1"/>
</dbReference>
<dbReference type="Pfam" id="PF00072">
    <property type="entry name" value="Response_reg"/>
    <property type="match status" value="1"/>
</dbReference>
<dbReference type="GO" id="GO:0006355">
    <property type="term" value="P:regulation of DNA-templated transcription"/>
    <property type="evidence" value="ECO:0007669"/>
    <property type="project" value="InterPro"/>
</dbReference>
<keyword evidence="4 7" id="KW-0238">DNA-binding</keyword>
<dbReference type="EMBL" id="AE013598">
    <property type="protein sequence ID" value="AAW74813.1"/>
    <property type="molecule type" value="Genomic_DNA"/>
</dbReference>
<evidence type="ECO:0000256" key="2">
    <source>
        <dbReference type="ARBA" id="ARBA00023012"/>
    </source>
</evidence>
<dbReference type="PANTHER" id="PTHR48111">
    <property type="entry name" value="REGULATOR OF RPOS"/>
    <property type="match status" value="1"/>
</dbReference>
<dbReference type="AlphaFoldDB" id="Q5H2K8"/>
<organism evidence="11 12">
    <name type="scientific">Xanthomonas oryzae pv. oryzae (strain KACC10331 / KXO85)</name>
    <dbReference type="NCBI Taxonomy" id="291331"/>
    <lineage>
        <taxon>Bacteria</taxon>
        <taxon>Pseudomonadati</taxon>
        <taxon>Pseudomonadota</taxon>
        <taxon>Gammaproteobacteria</taxon>
        <taxon>Lysobacterales</taxon>
        <taxon>Lysobacteraceae</taxon>
        <taxon>Xanthomonas</taxon>
    </lineage>
</organism>
<evidence type="ECO:0000256" key="7">
    <source>
        <dbReference type="PROSITE-ProRule" id="PRU01091"/>
    </source>
</evidence>
<feature type="domain" description="Response regulatory" evidence="9">
    <location>
        <begin position="553"/>
        <end position="666"/>
    </location>
</feature>
<keyword evidence="3" id="KW-0805">Transcription regulation</keyword>